<feature type="transmembrane region" description="Helical" evidence="1">
    <location>
        <begin position="194"/>
        <end position="213"/>
    </location>
</feature>
<proteinExistence type="predicted"/>
<evidence type="ECO:0000256" key="1">
    <source>
        <dbReference type="SAM" id="Phobius"/>
    </source>
</evidence>
<comment type="caution">
    <text evidence="2">The sequence shown here is derived from an EMBL/GenBank/DDBJ whole genome shotgun (WGS) entry which is preliminary data.</text>
</comment>
<feature type="transmembrane region" description="Helical" evidence="1">
    <location>
        <begin position="90"/>
        <end position="107"/>
    </location>
</feature>
<dbReference type="RefSeq" id="WP_379274732.1">
    <property type="nucleotide sequence ID" value="NZ_JBHUGT010000012.1"/>
</dbReference>
<evidence type="ECO:0000313" key="2">
    <source>
        <dbReference type="EMBL" id="MFD2661628.1"/>
    </source>
</evidence>
<keyword evidence="1" id="KW-0472">Membrane</keyword>
<feature type="transmembrane region" description="Helical" evidence="1">
    <location>
        <begin position="119"/>
        <end position="139"/>
    </location>
</feature>
<evidence type="ECO:0008006" key="4">
    <source>
        <dbReference type="Google" id="ProtNLM"/>
    </source>
</evidence>
<gene>
    <name evidence="2" type="ORF">ACFSW5_15350</name>
</gene>
<feature type="transmembrane region" description="Helical" evidence="1">
    <location>
        <begin position="67"/>
        <end position="84"/>
    </location>
</feature>
<feature type="transmembrane region" description="Helical" evidence="1">
    <location>
        <begin position="220"/>
        <end position="239"/>
    </location>
</feature>
<organism evidence="2 3">
    <name type="scientific">Paenibacillus thailandensis</name>
    <dbReference type="NCBI Taxonomy" id="393250"/>
    <lineage>
        <taxon>Bacteria</taxon>
        <taxon>Bacillati</taxon>
        <taxon>Bacillota</taxon>
        <taxon>Bacilli</taxon>
        <taxon>Bacillales</taxon>
        <taxon>Paenibacillaceae</taxon>
        <taxon>Paenibacillus</taxon>
    </lineage>
</organism>
<protein>
    <recommendedName>
        <fullName evidence="4">DUF2157 domain-containing protein</fullName>
    </recommendedName>
</protein>
<feature type="transmembrane region" description="Helical" evidence="1">
    <location>
        <begin position="145"/>
        <end position="163"/>
    </location>
</feature>
<keyword evidence="1" id="KW-0812">Transmembrane</keyword>
<keyword evidence="3" id="KW-1185">Reference proteome</keyword>
<reference evidence="3" key="1">
    <citation type="journal article" date="2019" name="Int. J. Syst. Evol. Microbiol.">
        <title>The Global Catalogue of Microorganisms (GCM) 10K type strain sequencing project: providing services to taxonomists for standard genome sequencing and annotation.</title>
        <authorList>
            <consortium name="The Broad Institute Genomics Platform"/>
            <consortium name="The Broad Institute Genome Sequencing Center for Infectious Disease"/>
            <person name="Wu L."/>
            <person name="Ma J."/>
        </authorList>
    </citation>
    <scope>NUCLEOTIDE SEQUENCE [LARGE SCALE GENOMIC DNA]</scope>
    <source>
        <strain evidence="3">TISTR 1827</strain>
    </source>
</reference>
<feature type="transmembrane region" description="Helical" evidence="1">
    <location>
        <begin position="170"/>
        <end position="188"/>
    </location>
</feature>
<accession>A0ABW5R197</accession>
<evidence type="ECO:0000313" key="3">
    <source>
        <dbReference type="Proteomes" id="UP001597493"/>
    </source>
</evidence>
<feature type="transmembrane region" description="Helical" evidence="1">
    <location>
        <begin position="251"/>
        <end position="271"/>
    </location>
</feature>
<name>A0ABW5R197_9BACL</name>
<keyword evidence="1" id="KW-1133">Transmembrane helix</keyword>
<dbReference type="EMBL" id="JBHUMY010000016">
    <property type="protein sequence ID" value="MFD2661628.1"/>
    <property type="molecule type" value="Genomic_DNA"/>
</dbReference>
<sequence length="280" mass="32084">MNEERRQIIVREIAHWRRNKLLPEQYCDFLFNLYAKPEDLEASTDESSPLSFGKALSAVQKATGKQWLFTIGIFTLISFVVLYFNAFHPVLQIAVVLVAVAALLWLGRRIRVRQEAMGLSLIGIAMLVLVGGGSYMLGIHNLEEWGYQTGLILLCAVFWIVYGIMARIPIVHLCGWLTLSFVYATVLARYLPEAAWYETQLFWLPVSLLFGWATWFMHRFAKAVSAVLFVTCAVLWFMPEVYQMLFMGETAWIQLQLLAKIGVAGGLLFYLRKQWMVWVA</sequence>
<dbReference type="Proteomes" id="UP001597493">
    <property type="component" value="Unassembled WGS sequence"/>
</dbReference>